<evidence type="ECO:0000256" key="9">
    <source>
        <dbReference type="ARBA" id="ARBA00047337"/>
    </source>
</evidence>
<accession>A0A2V1E9U3</accession>
<evidence type="ECO:0000313" key="12">
    <source>
        <dbReference type="Proteomes" id="UP000244855"/>
    </source>
</evidence>
<dbReference type="GO" id="GO:0052689">
    <property type="term" value="F:carboxylic ester hydrolase activity"/>
    <property type="evidence" value="ECO:0007669"/>
    <property type="project" value="UniProtKB-KW"/>
</dbReference>
<dbReference type="PANTHER" id="PTHR10655">
    <property type="entry name" value="LYSOPHOSPHOLIPASE-RELATED"/>
    <property type="match status" value="1"/>
</dbReference>
<evidence type="ECO:0000256" key="4">
    <source>
        <dbReference type="ARBA" id="ARBA00022487"/>
    </source>
</evidence>
<evidence type="ECO:0000256" key="2">
    <source>
        <dbReference type="ARBA" id="ARBA00012423"/>
    </source>
</evidence>
<keyword evidence="6" id="KW-0443">Lipid metabolism</keyword>
<evidence type="ECO:0000256" key="5">
    <source>
        <dbReference type="ARBA" id="ARBA00022801"/>
    </source>
</evidence>
<proteinExistence type="inferred from homology"/>
<dbReference type="STRING" id="97972.A0A2V1E9U3"/>
<dbReference type="EMBL" id="KZ805306">
    <property type="protein sequence ID" value="PVI06932.1"/>
    <property type="molecule type" value="Genomic_DNA"/>
</dbReference>
<feature type="domain" description="Phospholipase/carboxylesterase/thioesterase" evidence="10">
    <location>
        <begin position="51"/>
        <end position="269"/>
    </location>
</feature>
<organism evidence="11 12">
    <name type="scientific">Periconia macrospinosa</name>
    <dbReference type="NCBI Taxonomy" id="97972"/>
    <lineage>
        <taxon>Eukaryota</taxon>
        <taxon>Fungi</taxon>
        <taxon>Dikarya</taxon>
        <taxon>Ascomycota</taxon>
        <taxon>Pezizomycotina</taxon>
        <taxon>Dothideomycetes</taxon>
        <taxon>Pleosporomycetidae</taxon>
        <taxon>Pleosporales</taxon>
        <taxon>Massarineae</taxon>
        <taxon>Periconiaceae</taxon>
        <taxon>Periconia</taxon>
    </lineage>
</organism>
<evidence type="ECO:0000259" key="10">
    <source>
        <dbReference type="Pfam" id="PF02230"/>
    </source>
</evidence>
<protein>
    <recommendedName>
        <fullName evidence="3">Acyl-protein thioesterase 1</fullName>
        <ecNumber evidence="2">3.1.2.22</ecNumber>
    </recommendedName>
    <alternativeName>
        <fullName evidence="8">Palmitoyl-protein hydrolase</fullName>
    </alternativeName>
</protein>
<dbReference type="Proteomes" id="UP000244855">
    <property type="component" value="Unassembled WGS sequence"/>
</dbReference>
<dbReference type="SUPFAM" id="SSF53474">
    <property type="entry name" value="alpha/beta-Hydrolases"/>
    <property type="match status" value="1"/>
</dbReference>
<keyword evidence="12" id="KW-1185">Reference proteome</keyword>
<dbReference type="GO" id="GO:0006631">
    <property type="term" value="P:fatty acid metabolic process"/>
    <property type="evidence" value="ECO:0007669"/>
    <property type="project" value="UniProtKB-KW"/>
</dbReference>
<dbReference type="InterPro" id="IPR050565">
    <property type="entry name" value="LYPA1-2/EST-like"/>
</dbReference>
<sequence>MSAPSTTWFFFRAQYPIFSWPQNLVRRPSIIRERSPPIIVEPLETPSAISKSAVVIFLHGLSDDAEAIEPVIRHMQGTAKHPNVTWILPNAIEGHCLTAEWFFPRRLTSTPPSRQEQEDEEEDEEGLMASVQYVESLIDEQVAEGVPVNRIILGGFSQGHAVALLTSLVSSKYAGRLAGVVGLSGYLPLATKIPKLRVKAGLPAKTNDDMAIFLTRGSKDNVIPERYASICTATLLDMGVKPENLTIRKYQGLGHAIRNDELEHFGGWLEKAVPRWE</sequence>
<name>A0A2V1E9U3_9PLEO</name>
<comment type="catalytic activity">
    <reaction evidence="9">
        <text>S-hexadecanoyl-L-cysteinyl-[protein] + H2O = L-cysteinyl-[protein] + hexadecanoate + H(+)</text>
        <dbReference type="Rhea" id="RHEA:19233"/>
        <dbReference type="Rhea" id="RHEA-COMP:10131"/>
        <dbReference type="Rhea" id="RHEA-COMP:11032"/>
        <dbReference type="ChEBI" id="CHEBI:7896"/>
        <dbReference type="ChEBI" id="CHEBI:15377"/>
        <dbReference type="ChEBI" id="CHEBI:15378"/>
        <dbReference type="ChEBI" id="CHEBI:29950"/>
        <dbReference type="ChEBI" id="CHEBI:74151"/>
        <dbReference type="EC" id="3.1.2.22"/>
    </reaction>
</comment>
<keyword evidence="4" id="KW-0719">Serine esterase</keyword>
<dbReference type="InterPro" id="IPR003140">
    <property type="entry name" value="PLipase/COase/thioEstase"/>
</dbReference>
<dbReference type="PANTHER" id="PTHR10655:SF17">
    <property type="entry name" value="LYSOPHOSPHOLIPASE-LIKE PROTEIN 1"/>
    <property type="match status" value="1"/>
</dbReference>
<evidence type="ECO:0000256" key="8">
    <source>
        <dbReference type="ARBA" id="ARBA00031195"/>
    </source>
</evidence>
<dbReference type="Gene3D" id="3.40.50.1820">
    <property type="entry name" value="alpha/beta hydrolase"/>
    <property type="match status" value="1"/>
</dbReference>
<dbReference type="InterPro" id="IPR029058">
    <property type="entry name" value="AB_hydrolase_fold"/>
</dbReference>
<dbReference type="Pfam" id="PF02230">
    <property type="entry name" value="Abhydrolase_2"/>
    <property type="match status" value="1"/>
</dbReference>
<evidence type="ECO:0000256" key="7">
    <source>
        <dbReference type="ARBA" id="ARBA00029392"/>
    </source>
</evidence>
<dbReference type="GO" id="GO:0008474">
    <property type="term" value="F:palmitoyl-(protein) hydrolase activity"/>
    <property type="evidence" value="ECO:0007669"/>
    <property type="project" value="UniProtKB-EC"/>
</dbReference>
<dbReference type="GO" id="GO:0005737">
    <property type="term" value="C:cytoplasm"/>
    <property type="evidence" value="ECO:0007669"/>
    <property type="project" value="TreeGrafter"/>
</dbReference>
<evidence type="ECO:0000256" key="6">
    <source>
        <dbReference type="ARBA" id="ARBA00022832"/>
    </source>
</evidence>
<gene>
    <name evidence="11" type="ORF">DM02DRAFT_513491</name>
</gene>
<dbReference type="AlphaFoldDB" id="A0A2V1E9U3"/>
<evidence type="ECO:0000256" key="3">
    <source>
        <dbReference type="ARBA" id="ARBA00014923"/>
    </source>
</evidence>
<evidence type="ECO:0000313" key="11">
    <source>
        <dbReference type="EMBL" id="PVI06932.1"/>
    </source>
</evidence>
<keyword evidence="5" id="KW-0378">Hydrolase</keyword>
<reference evidence="11 12" key="1">
    <citation type="journal article" date="2018" name="Sci. Rep.">
        <title>Comparative genomics provides insights into the lifestyle and reveals functional heterogeneity of dark septate endophytic fungi.</title>
        <authorList>
            <person name="Knapp D.G."/>
            <person name="Nemeth J.B."/>
            <person name="Barry K."/>
            <person name="Hainaut M."/>
            <person name="Henrissat B."/>
            <person name="Johnson J."/>
            <person name="Kuo A."/>
            <person name="Lim J.H.P."/>
            <person name="Lipzen A."/>
            <person name="Nolan M."/>
            <person name="Ohm R.A."/>
            <person name="Tamas L."/>
            <person name="Grigoriev I.V."/>
            <person name="Spatafora J.W."/>
            <person name="Nagy L.G."/>
            <person name="Kovacs G.M."/>
        </authorList>
    </citation>
    <scope>NUCLEOTIDE SEQUENCE [LARGE SCALE GENOMIC DNA]</scope>
    <source>
        <strain evidence="11 12">DSE2036</strain>
    </source>
</reference>
<keyword evidence="6" id="KW-0276">Fatty acid metabolism</keyword>
<evidence type="ECO:0000256" key="1">
    <source>
        <dbReference type="ARBA" id="ARBA00006499"/>
    </source>
</evidence>
<comment type="function">
    <text evidence="7">Hydrolyzes fatty acids from S-acylated cysteine residues in proteins with a strong preference for palmitoylated G-alpha proteins over other acyl substrates. Mediates the deacylation of G-alpha proteins such as GPA1 in vivo, but has weak or no activity toward palmitoylated Ras proteins. Has weak lysophospholipase activity in vitro; however such activity may not exist in vivo.</text>
</comment>
<dbReference type="OrthoDB" id="2418081at2759"/>
<comment type="similarity">
    <text evidence="1">Belongs to the AB hydrolase superfamily. AB hydrolase 2 family.</text>
</comment>
<dbReference type="EC" id="3.1.2.22" evidence="2"/>